<keyword evidence="3" id="KW-1185">Reference proteome</keyword>
<feature type="region of interest" description="Disordered" evidence="1">
    <location>
        <begin position="112"/>
        <end position="138"/>
    </location>
</feature>
<evidence type="ECO:0000313" key="3">
    <source>
        <dbReference type="Proteomes" id="UP000053105"/>
    </source>
</evidence>
<protein>
    <submittedName>
        <fullName evidence="2">Uncharacterized protein</fullName>
    </submittedName>
</protein>
<feature type="compositionally biased region" description="Basic residues" evidence="1">
    <location>
        <begin position="112"/>
        <end position="121"/>
    </location>
</feature>
<dbReference type="Proteomes" id="UP000053105">
    <property type="component" value="Unassembled WGS sequence"/>
</dbReference>
<evidence type="ECO:0000313" key="2">
    <source>
        <dbReference type="EMBL" id="KOX68179.1"/>
    </source>
</evidence>
<accession>A0A0M8ZRQ2</accession>
<name>A0A0M8ZRQ2_9HYME</name>
<gene>
    <name evidence="2" type="ORF">WN51_06073</name>
</gene>
<proteinExistence type="predicted"/>
<sequence>MPSKDSSSLHGSIPRSNSSVNQLMINTRHNGKLKFSMIKLKKLFQLARRTEEIFASTMQYMDDRNHIVPQSVSYHEWTTLFGLFSNDTDPDGCLGFQKRTWPGTIPSTGLKRHRLAKKRNSAPKWRNGERPAAGGRVNDSKENNCTIFKEVSADDIDCNNFNRTEITRLKLQNLHVLPTEWIHFDLRKLDCAFLPNLLIGYDQNSLVDDIQFVGTYSKRLKHYDHYGPIEETISSHRSRIKQGLDTTTVSFFAKFSRR</sequence>
<reference evidence="2 3" key="1">
    <citation type="submission" date="2015-07" db="EMBL/GenBank/DDBJ databases">
        <title>The genome of Melipona quadrifasciata.</title>
        <authorList>
            <person name="Pan H."/>
            <person name="Kapheim K."/>
        </authorList>
    </citation>
    <scope>NUCLEOTIDE SEQUENCE [LARGE SCALE GENOMIC DNA]</scope>
    <source>
        <strain evidence="2">0111107301</strain>
        <tissue evidence="2">Whole body</tissue>
    </source>
</reference>
<organism evidence="2 3">
    <name type="scientific">Melipona quadrifasciata</name>
    <dbReference type="NCBI Taxonomy" id="166423"/>
    <lineage>
        <taxon>Eukaryota</taxon>
        <taxon>Metazoa</taxon>
        <taxon>Ecdysozoa</taxon>
        <taxon>Arthropoda</taxon>
        <taxon>Hexapoda</taxon>
        <taxon>Insecta</taxon>
        <taxon>Pterygota</taxon>
        <taxon>Neoptera</taxon>
        <taxon>Endopterygota</taxon>
        <taxon>Hymenoptera</taxon>
        <taxon>Apocrita</taxon>
        <taxon>Aculeata</taxon>
        <taxon>Apoidea</taxon>
        <taxon>Anthophila</taxon>
        <taxon>Apidae</taxon>
        <taxon>Melipona</taxon>
    </lineage>
</organism>
<dbReference type="AlphaFoldDB" id="A0A0M8ZRQ2"/>
<dbReference type="EMBL" id="KQ435944">
    <property type="protein sequence ID" value="KOX68179.1"/>
    <property type="molecule type" value="Genomic_DNA"/>
</dbReference>
<evidence type="ECO:0000256" key="1">
    <source>
        <dbReference type="SAM" id="MobiDB-lite"/>
    </source>
</evidence>